<sequence>MAERVRSKDGSRDTDKVMGAEGEMDQQGRQGGNLQRDIGTRDELKRATERPAGDTRVTKADEKEDS</sequence>
<organism evidence="2 3">
    <name type="scientific">Donghicola eburneus</name>
    <dbReference type="NCBI Taxonomy" id="393278"/>
    <lineage>
        <taxon>Bacteria</taxon>
        <taxon>Pseudomonadati</taxon>
        <taxon>Pseudomonadota</taxon>
        <taxon>Alphaproteobacteria</taxon>
        <taxon>Rhodobacterales</taxon>
        <taxon>Roseobacteraceae</taxon>
        <taxon>Donghicola</taxon>
    </lineage>
</organism>
<reference evidence="3" key="1">
    <citation type="submission" date="2016-09" db="EMBL/GenBank/DDBJ databases">
        <authorList>
            <person name="Wibberg D."/>
        </authorList>
    </citation>
    <scope>NUCLEOTIDE SEQUENCE [LARGE SCALE GENOMIC DNA]</scope>
</reference>
<dbReference type="AlphaFoldDB" id="A0A1M4MZG1"/>
<name>A0A1M4MZG1_9RHOB</name>
<accession>A0A1M4MZG1</accession>
<dbReference type="RefSeq" id="WP_072706633.1">
    <property type="nucleotide sequence ID" value="NZ_FMJB01000050.1"/>
</dbReference>
<dbReference type="Proteomes" id="UP000184085">
    <property type="component" value="Unassembled WGS sequence"/>
</dbReference>
<dbReference type="EMBL" id="FMJB01000050">
    <property type="protein sequence ID" value="SCM68000.1"/>
    <property type="molecule type" value="Genomic_DNA"/>
</dbReference>
<protein>
    <submittedName>
        <fullName evidence="2">Uncharacterized protein</fullName>
    </submittedName>
</protein>
<proteinExistence type="predicted"/>
<feature type="compositionally biased region" description="Basic and acidic residues" evidence="1">
    <location>
        <begin position="1"/>
        <end position="18"/>
    </location>
</feature>
<evidence type="ECO:0000313" key="3">
    <source>
        <dbReference type="Proteomes" id="UP000184085"/>
    </source>
</evidence>
<keyword evidence="3" id="KW-1185">Reference proteome</keyword>
<gene>
    <name evidence="2" type="ORF">KARMA_2208</name>
</gene>
<evidence type="ECO:0000256" key="1">
    <source>
        <dbReference type="SAM" id="MobiDB-lite"/>
    </source>
</evidence>
<evidence type="ECO:0000313" key="2">
    <source>
        <dbReference type="EMBL" id="SCM68000.1"/>
    </source>
</evidence>
<feature type="region of interest" description="Disordered" evidence="1">
    <location>
        <begin position="1"/>
        <end position="66"/>
    </location>
</feature>
<feature type="compositionally biased region" description="Basic and acidic residues" evidence="1">
    <location>
        <begin position="38"/>
        <end position="66"/>
    </location>
</feature>